<feature type="chain" id="PRO_5045356652" description="Tetratricopeptide repeat protein 17" evidence="5">
    <location>
        <begin position="23"/>
        <end position="1218"/>
    </location>
</feature>
<dbReference type="InterPro" id="IPR013105">
    <property type="entry name" value="TPR_2"/>
</dbReference>
<evidence type="ECO:0000256" key="4">
    <source>
        <dbReference type="SAM" id="MobiDB-lite"/>
    </source>
</evidence>
<evidence type="ECO:0000256" key="3">
    <source>
        <dbReference type="PROSITE-ProRule" id="PRU00339"/>
    </source>
</evidence>
<sequence length="1218" mass="135159">MVELKSWKVFAVLFEIFLGISASTHWVVTENGRVQSQVWKFIYCNDIYVQQDFYLSQLDSAFHLRRPYDLLALLEQERRVRNIDTLYKELVSRKTAIDRQWASLEGATDLEARLYSHDADCLRAGRPLSDTDLYPSLAGDVRDRIRLDRYLPVDVPADGPMLPFCTHTFSLDFSMHAFEHLHAMVVRANLSASPELSLVSHVLGNRDVTQFGRQVALGLERNSTSWLHHNLAAIYWRIRGDAPNAVECARKAVHYAPRQYKDLALLNLGAIFHQARFPAEAAIILHAAVDHAPLMAQSHFLLGNVYAVLGDYNRSIACYDNAMKLRPSLDQVTRTKHSVLCHRKLEKGLLDLHESLQFILAELHDYHSKQEQWLKHQEKLIWEQAPLDVRLLGQDHNSLTAMLSNRGQSCMQRIQDGRPVLSCDVNSESQLLAHSLQIDITLSLQMLLKNVESQAKKISEQMSRRGHLSPEQLAPVESTSSLQQDEDSMQDSEELLGDNIKYHSPTVAPIYPYIPEETVGKTGDAVPKYEEEDWPSQEECTALTSPDNFPPVFLPPENKGFEVHLYLGQLIDLTPGMEHALPWYPPLCSVASSTTNPELEAYFPASLSKDGIADDSEREASLRPQLTKYVSEGRNMVEEEIGQRILTAINKGVGPKWLLQTLASLYWRVRGNSRNAIDCLRVAFTSVPKEFRDVVLVSLGSLMHKLGHLDEALNAASEALTINTVEPATHFLLASVLEGKGNHTGAIHHLKQVLSVDPDFLEDGRMEKYLLAITCNLKFSNTGSTTSTQDNPEEMCGASSGIQGGKQFDVLNGIEGLKEGETVLCSPDGEQCRAVQCFSATQDTGGIVTLEPAAVSRLMALGTGGQCADSHSLLSNLLAVETGSGGKGPWPAAALSEQLDETELERMTDDRTVPKQFHLRISLGEEGSLRSAPPLGDFYGKLFQDILNTEMPVSLTDDPLPDTWLHVYDKSGTYPLSPGECDRIRSVDWDKLATAWYSASVRHIRLGSQLPTLSRGSEQDLLQPHCEMSLPPSPVTMDHIAAVRLRHRLHVNPEPGIAQWLGVLAGDENSSTQELGTRIALALQENATSWVLATAAALYWRVMGHADQAITCLQQALQLAPSPDRDIPLVSLATMLHRAGFYSDALTVANLALELAPKFEVTHFTVANIHASVGDLEKAIAFYRSSLALRPGFEPARSRLQSILCSLLFDSHTVKTGP</sequence>
<keyword evidence="2 3" id="KW-0802">TPR repeat</keyword>
<reference evidence="6 7" key="1">
    <citation type="journal article" date="2022" name="Allergy">
        <title>Genome assembly and annotation of Periplaneta americana reveal a comprehensive cockroach allergen profile.</title>
        <authorList>
            <person name="Wang L."/>
            <person name="Xiong Q."/>
            <person name="Saelim N."/>
            <person name="Wang L."/>
            <person name="Nong W."/>
            <person name="Wan A.T."/>
            <person name="Shi M."/>
            <person name="Liu X."/>
            <person name="Cao Q."/>
            <person name="Hui J.H.L."/>
            <person name="Sookrung N."/>
            <person name="Leung T.F."/>
            <person name="Tungtrongchitr A."/>
            <person name="Tsui S.K.W."/>
        </authorList>
    </citation>
    <scope>NUCLEOTIDE SEQUENCE [LARGE SCALE GENOMIC DNA]</scope>
    <source>
        <strain evidence="6">PWHHKU_190912</strain>
    </source>
</reference>
<dbReference type="Pfam" id="PF07719">
    <property type="entry name" value="TPR_2"/>
    <property type="match status" value="1"/>
</dbReference>
<protein>
    <recommendedName>
        <fullName evidence="8">Tetratricopeptide repeat protein 17</fullName>
    </recommendedName>
</protein>
<dbReference type="EMBL" id="JAJSOF020000038">
    <property type="protein sequence ID" value="KAJ4427730.1"/>
    <property type="molecule type" value="Genomic_DNA"/>
</dbReference>
<evidence type="ECO:0000256" key="5">
    <source>
        <dbReference type="SAM" id="SignalP"/>
    </source>
</evidence>
<dbReference type="InterPro" id="IPR052630">
    <property type="entry name" value="TTC17"/>
</dbReference>
<accession>A0ABQ8S1J4</accession>
<feature type="region of interest" description="Disordered" evidence="4">
    <location>
        <begin position="458"/>
        <end position="491"/>
    </location>
</feature>
<evidence type="ECO:0000313" key="7">
    <source>
        <dbReference type="Proteomes" id="UP001148838"/>
    </source>
</evidence>
<evidence type="ECO:0000313" key="6">
    <source>
        <dbReference type="EMBL" id="KAJ4427730.1"/>
    </source>
</evidence>
<evidence type="ECO:0000256" key="2">
    <source>
        <dbReference type="ARBA" id="ARBA00022803"/>
    </source>
</evidence>
<dbReference type="Pfam" id="PF13181">
    <property type="entry name" value="TPR_8"/>
    <property type="match status" value="2"/>
</dbReference>
<dbReference type="PANTHER" id="PTHR16091:SF1">
    <property type="entry name" value="TETRATRICOPEPTIDE REPEAT PROTEIN 17"/>
    <property type="match status" value="1"/>
</dbReference>
<evidence type="ECO:0000256" key="1">
    <source>
        <dbReference type="ARBA" id="ARBA00022737"/>
    </source>
</evidence>
<dbReference type="InterPro" id="IPR011990">
    <property type="entry name" value="TPR-like_helical_dom_sf"/>
</dbReference>
<dbReference type="PROSITE" id="PS50005">
    <property type="entry name" value="TPR"/>
    <property type="match status" value="2"/>
</dbReference>
<feature type="signal peptide" evidence="5">
    <location>
        <begin position="1"/>
        <end position="22"/>
    </location>
</feature>
<dbReference type="PANTHER" id="PTHR16091">
    <property type="entry name" value="TTC17 PROTEIN"/>
    <property type="match status" value="1"/>
</dbReference>
<keyword evidence="7" id="KW-1185">Reference proteome</keyword>
<dbReference type="Gene3D" id="1.25.40.10">
    <property type="entry name" value="Tetratricopeptide repeat domain"/>
    <property type="match status" value="3"/>
</dbReference>
<evidence type="ECO:0008006" key="8">
    <source>
        <dbReference type="Google" id="ProtNLM"/>
    </source>
</evidence>
<gene>
    <name evidence="6" type="ORF">ANN_25382</name>
</gene>
<proteinExistence type="predicted"/>
<keyword evidence="5" id="KW-0732">Signal</keyword>
<keyword evidence="1" id="KW-0677">Repeat</keyword>
<feature type="repeat" description="TPR" evidence="3">
    <location>
        <begin position="296"/>
        <end position="329"/>
    </location>
</feature>
<dbReference type="PROSITE" id="PS50293">
    <property type="entry name" value="TPR_REGION"/>
    <property type="match status" value="1"/>
</dbReference>
<feature type="repeat" description="TPR" evidence="3">
    <location>
        <begin position="1160"/>
        <end position="1193"/>
    </location>
</feature>
<comment type="caution">
    <text evidence="6">The sequence shown here is derived from an EMBL/GenBank/DDBJ whole genome shotgun (WGS) entry which is preliminary data.</text>
</comment>
<dbReference type="SUPFAM" id="SSF48452">
    <property type="entry name" value="TPR-like"/>
    <property type="match status" value="1"/>
</dbReference>
<name>A0ABQ8S1J4_PERAM</name>
<organism evidence="6 7">
    <name type="scientific">Periplaneta americana</name>
    <name type="common">American cockroach</name>
    <name type="synonym">Blatta americana</name>
    <dbReference type="NCBI Taxonomy" id="6978"/>
    <lineage>
        <taxon>Eukaryota</taxon>
        <taxon>Metazoa</taxon>
        <taxon>Ecdysozoa</taxon>
        <taxon>Arthropoda</taxon>
        <taxon>Hexapoda</taxon>
        <taxon>Insecta</taxon>
        <taxon>Pterygota</taxon>
        <taxon>Neoptera</taxon>
        <taxon>Polyneoptera</taxon>
        <taxon>Dictyoptera</taxon>
        <taxon>Blattodea</taxon>
        <taxon>Blattoidea</taxon>
        <taxon>Blattidae</taxon>
        <taxon>Blattinae</taxon>
        <taxon>Periplaneta</taxon>
    </lineage>
</organism>
<dbReference type="InterPro" id="IPR019734">
    <property type="entry name" value="TPR_rpt"/>
</dbReference>
<dbReference type="Proteomes" id="UP001148838">
    <property type="component" value="Unassembled WGS sequence"/>
</dbReference>
<dbReference type="SMART" id="SM00028">
    <property type="entry name" value="TPR"/>
    <property type="match status" value="7"/>
</dbReference>